<dbReference type="PANTHER" id="PTHR42953:SF1">
    <property type="entry name" value="METAL-BINDING PROTEIN HI_0362-RELATED"/>
    <property type="match status" value="1"/>
</dbReference>
<feature type="chain" id="PRO_5046902271" evidence="6">
    <location>
        <begin position="28"/>
        <end position="324"/>
    </location>
</feature>
<evidence type="ECO:0000256" key="1">
    <source>
        <dbReference type="ARBA" id="ARBA00004196"/>
    </source>
</evidence>
<proteinExistence type="predicted"/>
<dbReference type="Proteomes" id="UP001160142">
    <property type="component" value="Unassembled WGS sequence"/>
</dbReference>
<dbReference type="InterPro" id="IPR050492">
    <property type="entry name" value="Bact_metal-bind_prot9"/>
</dbReference>
<keyword evidence="8" id="KW-1185">Reference proteome</keyword>
<feature type="signal peptide" evidence="6">
    <location>
        <begin position="1"/>
        <end position="27"/>
    </location>
</feature>
<dbReference type="PROSITE" id="PS51257">
    <property type="entry name" value="PROKAR_LIPOPROTEIN"/>
    <property type="match status" value="1"/>
</dbReference>
<feature type="region of interest" description="Disordered" evidence="5">
    <location>
        <begin position="122"/>
        <end position="147"/>
    </location>
</feature>
<dbReference type="EMBL" id="JARXVQ010000001">
    <property type="protein sequence ID" value="MDH6182401.1"/>
    <property type="molecule type" value="Genomic_DNA"/>
</dbReference>
<dbReference type="SUPFAM" id="SSF53807">
    <property type="entry name" value="Helical backbone' metal receptor"/>
    <property type="match status" value="1"/>
</dbReference>
<keyword evidence="4 6" id="KW-0732">Signal</keyword>
<accession>A0ABT6KQZ4</accession>
<dbReference type="RefSeq" id="WP_322134680.1">
    <property type="nucleotide sequence ID" value="NZ_CP085036.1"/>
</dbReference>
<comment type="subcellular location">
    <subcellularLocation>
        <location evidence="1">Cell envelope</location>
    </subcellularLocation>
</comment>
<evidence type="ECO:0000313" key="8">
    <source>
        <dbReference type="Proteomes" id="UP001160142"/>
    </source>
</evidence>
<dbReference type="PANTHER" id="PTHR42953">
    <property type="entry name" value="HIGH-AFFINITY ZINC UPTAKE SYSTEM PROTEIN ZNUA-RELATED"/>
    <property type="match status" value="1"/>
</dbReference>
<dbReference type="Gene3D" id="3.40.50.1980">
    <property type="entry name" value="Nitrogenase molybdenum iron protein domain"/>
    <property type="match status" value="1"/>
</dbReference>
<evidence type="ECO:0000256" key="3">
    <source>
        <dbReference type="ARBA" id="ARBA00022723"/>
    </source>
</evidence>
<dbReference type="InterPro" id="IPR006127">
    <property type="entry name" value="ZnuA-like"/>
</dbReference>
<reference evidence="7 8" key="1">
    <citation type="submission" date="2023-04" db="EMBL/GenBank/DDBJ databases">
        <title>Genome Encyclopedia of Bacteria and Archaea VI: Functional Genomics of Type Strains.</title>
        <authorList>
            <person name="Whitman W."/>
        </authorList>
    </citation>
    <scope>NUCLEOTIDE SEQUENCE [LARGE SCALE GENOMIC DNA]</scope>
    <source>
        <strain evidence="7 8">SG_E_30_P1</strain>
    </source>
</reference>
<evidence type="ECO:0000256" key="2">
    <source>
        <dbReference type="ARBA" id="ARBA00022448"/>
    </source>
</evidence>
<keyword evidence="2" id="KW-0813">Transport</keyword>
<sequence length="324" mass="34316">MKRLPLGVIAVTALALAGCAASPTPDAAPESDGPAVVASTNVYGNIASAVGGDLIEVSNIISRDDQDPHSFEASARDQLLVSEADLVILNGGGYDPFMEQLISGSDTTAPVLNAVELSGLLGDDHADDDHTEDDHAEEEHAEDDGHDHIEGFNEHVWYSFPAMVNLTTEIAHELGEIDPDNAATYTSNADTFIGKLNELQAEADVLAESLAGKGAAMTEPVPGYLLDAVGLVNLTPPDFTEAIEEGADVPPLALQETLDLISSGSVVMLGYNEQTESPETERVEEAADAADIPVISFTETLPSGLDYITWMQRYNLGEIRTQLT</sequence>
<keyword evidence="3" id="KW-0479">Metal-binding</keyword>
<name>A0ABT6KQZ4_9MICO</name>
<dbReference type="Pfam" id="PF01297">
    <property type="entry name" value="ZnuA"/>
    <property type="match status" value="1"/>
</dbReference>
<evidence type="ECO:0000313" key="7">
    <source>
        <dbReference type="EMBL" id="MDH6182401.1"/>
    </source>
</evidence>
<organism evidence="7 8">
    <name type="scientific">Antiquaquibacter oligotrophicus</name>
    <dbReference type="NCBI Taxonomy" id="2880260"/>
    <lineage>
        <taxon>Bacteria</taxon>
        <taxon>Bacillati</taxon>
        <taxon>Actinomycetota</taxon>
        <taxon>Actinomycetes</taxon>
        <taxon>Micrococcales</taxon>
        <taxon>Microbacteriaceae</taxon>
        <taxon>Antiquaquibacter</taxon>
    </lineage>
</organism>
<feature type="compositionally biased region" description="Acidic residues" evidence="5">
    <location>
        <begin position="129"/>
        <end position="142"/>
    </location>
</feature>
<gene>
    <name evidence="7" type="ORF">M2152_002583</name>
</gene>
<evidence type="ECO:0000256" key="5">
    <source>
        <dbReference type="SAM" id="MobiDB-lite"/>
    </source>
</evidence>
<comment type="caution">
    <text evidence="7">The sequence shown here is derived from an EMBL/GenBank/DDBJ whole genome shotgun (WGS) entry which is preliminary data.</text>
</comment>
<evidence type="ECO:0000256" key="6">
    <source>
        <dbReference type="SAM" id="SignalP"/>
    </source>
</evidence>
<evidence type="ECO:0000256" key="4">
    <source>
        <dbReference type="ARBA" id="ARBA00022729"/>
    </source>
</evidence>
<protein>
    <submittedName>
        <fullName evidence="7">Zinc/manganese transport system substrate-binding protein</fullName>
    </submittedName>
</protein>